<dbReference type="Pfam" id="PF03995">
    <property type="entry name" value="Inhibitor_I36"/>
    <property type="match status" value="1"/>
</dbReference>
<feature type="signal peptide" evidence="1">
    <location>
        <begin position="1"/>
        <end position="38"/>
    </location>
</feature>
<dbReference type="AlphaFoldDB" id="A0A0D0WVF4"/>
<gene>
    <name evidence="2" type="ORF">TK50_27455</name>
</gene>
<reference evidence="2 3" key="1">
    <citation type="submission" date="2015-01" db="EMBL/GenBank/DDBJ databases">
        <title>Sequencing and annotation of Micromonospora carbonacea strain JXNU-1 genome.</title>
        <authorList>
            <person name="Long Z."/>
            <person name="Huang Y."/>
            <person name="Jiang Y."/>
        </authorList>
    </citation>
    <scope>NUCLEOTIDE SEQUENCE [LARGE SCALE GENOMIC DNA]</scope>
    <source>
        <strain evidence="2 3">JXNU-1</strain>
    </source>
</reference>
<feature type="chain" id="PRO_5002224302" description="Peptidase inhibitor family I36" evidence="1">
    <location>
        <begin position="39"/>
        <end position="142"/>
    </location>
</feature>
<sequence>MGMMIQSVPPTVRRLSHTLVVFGLLAALLGAVSAPATASPDPVARSTPAVDACPFPNTLCLFEGTNFTGEQLTLSSLVSPGTCVSLVDAGWGDRARSAINTSSRSAAMFMNDDCAGGAFEVPGNSSLPDFGGFTPESAWVPR</sequence>
<protein>
    <recommendedName>
        <fullName evidence="4">Peptidase inhibitor family I36</fullName>
    </recommendedName>
</protein>
<organism evidence="2 3">
    <name type="scientific">Micromonospora haikouensis</name>
    <dbReference type="NCBI Taxonomy" id="686309"/>
    <lineage>
        <taxon>Bacteria</taxon>
        <taxon>Bacillati</taxon>
        <taxon>Actinomycetota</taxon>
        <taxon>Actinomycetes</taxon>
        <taxon>Micromonosporales</taxon>
        <taxon>Micromonosporaceae</taxon>
        <taxon>Micromonospora</taxon>
    </lineage>
</organism>
<comment type="caution">
    <text evidence="2">The sequence shown here is derived from an EMBL/GenBank/DDBJ whole genome shotgun (WGS) entry which is preliminary data.</text>
</comment>
<keyword evidence="1" id="KW-0732">Signal</keyword>
<proteinExistence type="predicted"/>
<dbReference type="EMBL" id="JXSX01000003">
    <property type="protein sequence ID" value="KIR61390.1"/>
    <property type="molecule type" value="Genomic_DNA"/>
</dbReference>
<evidence type="ECO:0000313" key="3">
    <source>
        <dbReference type="Proteomes" id="UP000032254"/>
    </source>
</evidence>
<dbReference type="Proteomes" id="UP000032254">
    <property type="component" value="Unassembled WGS sequence"/>
</dbReference>
<evidence type="ECO:0000313" key="2">
    <source>
        <dbReference type="EMBL" id="KIR61390.1"/>
    </source>
</evidence>
<evidence type="ECO:0000256" key="1">
    <source>
        <dbReference type="SAM" id="SignalP"/>
    </source>
</evidence>
<dbReference type="PATRIC" id="fig|47853.6.peg.5758"/>
<name>A0A0D0WVF4_9ACTN</name>
<evidence type="ECO:0008006" key="4">
    <source>
        <dbReference type="Google" id="ProtNLM"/>
    </source>
</evidence>
<keyword evidence="3" id="KW-1185">Reference proteome</keyword>
<accession>A0A0D0WVF4</accession>
<dbReference type="Gene3D" id="2.60.20.10">
    <property type="entry name" value="Crystallins"/>
    <property type="match status" value="1"/>
</dbReference>